<feature type="domain" description="2TM" evidence="2">
    <location>
        <begin position="14"/>
        <end position="89"/>
    </location>
</feature>
<reference evidence="3 4" key="1">
    <citation type="submission" date="2018-09" db="EMBL/GenBank/DDBJ databases">
        <title>Hymenobacter medium sp. nov., isolated from R2A medium.</title>
        <authorList>
            <person name="Yingchao G."/>
        </authorList>
    </citation>
    <scope>NUCLEOTIDE SEQUENCE [LARGE SCALE GENOMIC DNA]</scope>
    <source>
        <strain evidence="4">sh-6</strain>
    </source>
</reference>
<dbReference type="OrthoDB" id="8965954at2"/>
<dbReference type="EMBL" id="CP032317">
    <property type="protein sequence ID" value="AYA37298.1"/>
    <property type="molecule type" value="Genomic_DNA"/>
</dbReference>
<evidence type="ECO:0000259" key="2">
    <source>
        <dbReference type="Pfam" id="PF13239"/>
    </source>
</evidence>
<proteinExistence type="predicted"/>
<protein>
    <recommendedName>
        <fullName evidence="2">2TM domain-containing protein</fullName>
    </recommendedName>
</protein>
<feature type="transmembrane region" description="Helical" evidence="1">
    <location>
        <begin position="20"/>
        <end position="40"/>
    </location>
</feature>
<feature type="transmembrane region" description="Helical" evidence="1">
    <location>
        <begin position="52"/>
        <end position="73"/>
    </location>
</feature>
<dbReference type="Proteomes" id="UP000262802">
    <property type="component" value="Chromosome"/>
</dbReference>
<dbReference type="InterPro" id="IPR025698">
    <property type="entry name" value="2TM_dom"/>
</dbReference>
<evidence type="ECO:0000313" key="3">
    <source>
        <dbReference type="EMBL" id="AYA37298.1"/>
    </source>
</evidence>
<keyword evidence="4" id="KW-1185">Reference proteome</keyword>
<organism evidence="3 4">
    <name type="scientific">Hymenobacter oligotrophus</name>
    <dbReference type="NCBI Taxonomy" id="2319843"/>
    <lineage>
        <taxon>Bacteria</taxon>
        <taxon>Pseudomonadati</taxon>
        <taxon>Bacteroidota</taxon>
        <taxon>Cytophagia</taxon>
        <taxon>Cytophagales</taxon>
        <taxon>Hymenobacteraceae</taxon>
        <taxon>Hymenobacter</taxon>
    </lineage>
</organism>
<dbReference type="KEGG" id="hyh:D3Y59_09685"/>
<keyword evidence="1" id="KW-0472">Membrane</keyword>
<keyword evidence="1" id="KW-0812">Transmembrane</keyword>
<evidence type="ECO:0000313" key="4">
    <source>
        <dbReference type="Proteomes" id="UP000262802"/>
    </source>
</evidence>
<evidence type="ECO:0000256" key="1">
    <source>
        <dbReference type="SAM" id="Phobius"/>
    </source>
</evidence>
<dbReference type="AlphaFoldDB" id="A0A3B7QW17"/>
<sequence>MATPDRDPQLWRMAKTRAQFKSHALTYVLVNALLWTIWALTSRHSGNYGLPWPVWPTLFWGIGLGIQAVATYGRFGQESWSEREYERLLRERQAGRL</sequence>
<accession>A0A3B7QW17</accession>
<name>A0A3B7QW17_9BACT</name>
<dbReference type="Pfam" id="PF13239">
    <property type="entry name" value="2TM"/>
    <property type="match status" value="1"/>
</dbReference>
<keyword evidence="1" id="KW-1133">Transmembrane helix</keyword>
<gene>
    <name evidence="3" type="ORF">D3Y59_09685</name>
</gene>
<dbReference type="RefSeq" id="WP_119444872.1">
    <property type="nucleotide sequence ID" value="NZ_CP032317.1"/>
</dbReference>